<dbReference type="KEGG" id="acae:HYG86_10790"/>
<dbReference type="Gene3D" id="3.90.1150.180">
    <property type="match status" value="1"/>
</dbReference>
<evidence type="ECO:0000256" key="2">
    <source>
        <dbReference type="ARBA" id="ARBA00022490"/>
    </source>
</evidence>
<evidence type="ECO:0000313" key="11">
    <source>
        <dbReference type="Proteomes" id="UP000516160"/>
    </source>
</evidence>
<dbReference type="Proteomes" id="UP000516160">
    <property type="component" value="Chromosome"/>
</dbReference>
<keyword evidence="4 8" id="KW-0663">Pyridoxal phosphate</keyword>
<dbReference type="HAMAP" id="MF_00423">
    <property type="entry name" value="SelA"/>
    <property type="match status" value="1"/>
</dbReference>
<evidence type="ECO:0000313" key="10">
    <source>
        <dbReference type="EMBL" id="QNO15214.1"/>
    </source>
</evidence>
<accession>A0A7G9W952</accession>
<comment type="function">
    <text evidence="8">Converts seryl-tRNA(Sec) to selenocysteinyl-tRNA(Sec) required for selenoprotein biosynthesis.</text>
</comment>
<dbReference type="RefSeq" id="WP_213165578.1">
    <property type="nucleotide sequence ID" value="NZ_CP058559.1"/>
</dbReference>
<dbReference type="EMBL" id="CP058559">
    <property type="protein sequence ID" value="QNO15214.1"/>
    <property type="molecule type" value="Genomic_DNA"/>
</dbReference>
<evidence type="ECO:0000256" key="7">
    <source>
        <dbReference type="ARBA" id="ARBA00044507"/>
    </source>
</evidence>
<organism evidence="10 11">
    <name type="scientific">Alkalicella caledoniensis</name>
    <dbReference type="NCBI Taxonomy" id="2731377"/>
    <lineage>
        <taxon>Bacteria</taxon>
        <taxon>Bacillati</taxon>
        <taxon>Bacillota</taxon>
        <taxon>Clostridia</taxon>
        <taxon>Eubacteriales</taxon>
        <taxon>Proteinivoracaceae</taxon>
        <taxon>Alkalicella</taxon>
    </lineage>
</organism>
<name>A0A7G9W952_ALKCA</name>
<reference evidence="10 11" key="1">
    <citation type="submission" date="2020-07" db="EMBL/GenBank/DDBJ databases">
        <title>Alkalicella. sp. LB2 genome.</title>
        <authorList>
            <person name="Postec A."/>
            <person name="Quemeneur M."/>
        </authorList>
    </citation>
    <scope>NUCLEOTIDE SEQUENCE [LARGE SCALE GENOMIC DNA]</scope>
    <source>
        <strain evidence="10 11">LB2</strain>
    </source>
</reference>
<dbReference type="GO" id="GO:0001514">
    <property type="term" value="P:selenocysteine incorporation"/>
    <property type="evidence" value="ECO:0007669"/>
    <property type="project" value="UniProtKB-UniRule"/>
</dbReference>
<sequence>MGEKINRREIPSVTKLVGHRVGKELIQEFGRQEFLLECRKTLESIRNNSEDYWGVLIPENILEKIKRNLNRKSTKKLKPVINCTGTILHTNLGRAPLSMEVGEVLKNISVGYSNLEFDLETGQRGTRTAGIEEQLNTLLGVEDCAIVNNNAAAVLLVLMTMAKGKEVIISRGQLVEIGGSFRIPEIMEQSGSILREVGATNKVHLKDYENAITENTCAIMRVHPSNYRVTGFTKEVSLAELRELSIKYKIPLIDDLGSGTIVELDKWGVYDEPTVNQSVKIGGDIVTFSGDKLLGGPQCGIIVGKREYIQKIKKHPLMRALRCDKLVLTALQYTLEMYKQDRFTKIPLYKFLERNTVELHRLAKDITKEIPQGTYEIQEDYAYVGGGALPTQEIPTVIIKFKGDYSAKKLSQAFREQEKPIIGRINQDQFILDLKAVFEEDVPYIQRITTKIWGDING</sequence>
<evidence type="ECO:0000256" key="5">
    <source>
        <dbReference type="ARBA" id="ARBA00022917"/>
    </source>
</evidence>
<comment type="cofactor">
    <cofactor evidence="1 8 9">
        <name>pyridoxal 5'-phosphate</name>
        <dbReference type="ChEBI" id="CHEBI:597326"/>
    </cofactor>
</comment>
<dbReference type="AlphaFoldDB" id="A0A7G9W952"/>
<comment type="similarity">
    <text evidence="7 8">Belongs to the SelA family.</text>
</comment>
<gene>
    <name evidence="8" type="primary">selA</name>
    <name evidence="10" type="ORF">HYG86_10790</name>
</gene>
<dbReference type="NCBIfam" id="TIGR00474">
    <property type="entry name" value="selA"/>
    <property type="match status" value="1"/>
</dbReference>
<evidence type="ECO:0000256" key="6">
    <source>
        <dbReference type="ARBA" id="ARBA00023266"/>
    </source>
</evidence>
<dbReference type="Gene3D" id="3.40.640.10">
    <property type="entry name" value="Type I PLP-dependent aspartate aminotransferase-like (Major domain)"/>
    <property type="match status" value="1"/>
</dbReference>
<keyword evidence="3 8" id="KW-0808">Transferase</keyword>
<dbReference type="InterPro" id="IPR018319">
    <property type="entry name" value="SelA-like"/>
</dbReference>
<dbReference type="InterPro" id="IPR015424">
    <property type="entry name" value="PyrdxlP-dep_Trfase"/>
</dbReference>
<dbReference type="InterPro" id="IPR015421">
    <property type="entry name" value="PyrdxlP-dep_Trfase_major"/>
</dbReference>
<comment type="pathway">
    <text evidence="8">Aminoacyl-tRNA biosynthesis; selenocysteinyl-tRNA(Sec) biosynthesis; selenocysteinyl-tRNA(Sec) from L-seryl-tRNA(Sec) (bacterial route): step 1/1.</text>
</comment>
<dbReference type="PANTHER" id="PTHR32328">
    <property type="entry name" value="L-SERYL-TRNA(SEC) SELENIUM TRANSFERASE"/>
    <property type="match status" value="1"/>
</dbReference>
<comment type="catalytic activity">
    <reaction evidence="8">
        <text>L-seryl-tRNA(Sec) + selenophosphate + H(+) = L-selenocysteinyl-tRNA(Sec) + phosphate</text>
        <dbReference type="Rhea" id="RHEA:22728"/>
        <dbReference type="Rhea" id="RHEA-COMP:9742"/>
        <dbReference type="Rhea" id="RHEA-COMP:9743"/>
        <dbReference type="ChEBI" id="CHEBI:15378"/>
        <dbReference type="ChEBI" id="CHEBI:16144"/>
        <dbReference type="ChEBI" id="CHEBI:43474"/>
        <dbReference type="ChEBI" id="CHEBI:78533"/>
        <dbReference type="ChEBI" id="CHEBI:78573"/>
        <dbReference type="EC" id="2.9.1.1"/>
    </reaction>
</comment>
<comment type="subcellular location">
    <subcellularLocation>
        <location evidence="8">Cytoplasm</location>
    </subcellularLocation>
</comment>
<dbReference type="UniPathway" id="UPA00906">
    <property type="reaction ID" value="UER00896"/>
</dbReference>
<proteinExistence type="inferred from homology"/>
<keyword evidence="2 8" id="KW-0963">Cytoplasm</keyword>
<dbReference type="GO" id="GO:0001717">
    <property type="term" value="P:conversion of seryl-tRNAsec to selenocys-tRNAsec"/>
    <property type="evidence" value="ECO:0007669"/>
    <property type="project" value="UniProtKB-UniRule"/>
</dbReference>
<evidence type="ECO:0000256" key="4">
    <source>
        <dbReference type="ARBA" id="ARBA00022898"/>
    </source>
</evidence>
<protein>
    <recommendedName>
        <fullName evidence="8">L-seryl-tRNA(Sec) selenium transferase</fullName>
        <ecNumber evidence="8">2.9.1.1</ecNumber>
    </recommendedName>
    <alternativeName>
        <fullName evidence="8">Selenocysteine synthase</fullName>
        <shortName evidence="8">Sec synthase</shortName>
    </alternativeName>
    <alternativeName>
        <fullName evidence="8">Selenocysteinyl-tRNA(Sec) synthase</fullName>
    </alternativeName>
</protein>
<evidence type="ECO:0000256" key="3">
    <source>
        <dbReference type="ARBA" id="ARBA00022679"/>
    </source>
</evidence>
<evidence type="ECO:0000256" key="9">
    <source>
        <dbReference type="PIRSR" id="PIRSR618319-50"/>
    </source>
</evidence>
<keyword evidence="11" id="KW-1185">Reference proteome</keyword>
<feature type="modified residue" description="N6-(pyridoxal phosphate)lysine" evidence="8 9">
    <location>
        <position position="292"/>
    </location>
</feature>
<dbReference type="PANTHER" id="PTHR32328:SF0">
    <property type="entry name" value="L-SERYL-TRNA(SEC) SELENIUM TRANSFERASE"/>
    <property type="match status" value="1"/>
</dbReference>
<evidence type="ECO:0000256" key="8">
    <source>
        <dbReference type="HAMAP-Rule" id="MF_00423"/>
    </source>
</evidence>
<dbReference type="GO" id="GO:0005737">
    <property type="term" value="C:cytoplasm"/>
    <property type="evidence" value="ECO:0007669"/>
    <property type="project" value="UniProtKB-SubCell"/>
</dbReference>
<dbReference type="SUPFAM" id="SSF53383">
    <property type="entry name" value="PLP-dependent transferases"/>
    <property type="match status" value="1"/>
</dbReference>
<dbReference type="EC" id="2.9.1.1" evidence="8"/>
<dbReference type="GO" id="GO:0004125">
    <property type="term" value="F:L-seryl-tRNA(Sec) selenium transferase activity"/>
    <property type="evidence" value="ECO:0007669"/>
    <property type="project" value="UniProtKB-UniRule"/>
</dbReference>
<keyword evidence="6 8" id="KW-0711">Selenium</keyword>
<keyword evidence="5 8" id="KW-0648">Protein biosynthesis</keyword>
<evidence type="ECO:0000256" key="1">
    <source>
        <dbReference type="ARBA" id="ARBA00001933"/>
    </source>
</evidence>
<dbReference type="InterPro" id="IPR004534">
    <property type="entry name" value="SelA_trans"/>
</dbReference>
<dbReference type="Pfam" id="PF03841">
    <property type="entry name" value="SelA"/>
    <property type="match status" value="1"/>
</dbReference>